<dbReference type="PANTHER" id="PTHR31005:SF8">
    <property type="entry name" value="DUF4139 DOMAIN-CONTAINING PROTEIN"/>
    <property type="match status" value="1"/>
</dbReference>
<evidence type="ECO:0000256" key="1">
    <source>
        <dbReference type="SAM" id="MobiDB-lite"/>
    </source>
</evidence>
<reference evidence="4 5" key="1">
    <citation type="submission" date="2020-08" db="EMBL/GenBank/DDBJ databases">
        <title>Sequencing the genomes of 1000 actinobacteria strains.</title>
        <authorList>
            <person name="Klenk H.-P."/>
        </authorList>
    </citation>
    <scope>NUCLEOTIDE SEQUENCE [LARGE SCALE GENOMIC DNA]</scope>
    <source>
        <strain evidence="4 5">DSM 45859</strain>
    </source>
</reference>
<feature type="region of interest" description="Disordered" evidence="1">
    <location>
        <begin position="169"/>
        <end position="188"/>
    </location>
</feature>
<feature type="domain" description="DUF4139" evidence="2">
    <location>
        <begin position="196"/>
        <end position="491"/>
    </location>
</feature>
<dbReference type="InterPro" id="IPR037291">
    <property type="entry name" value="DUF4139"/>
</dbReference>
<proteinExistence type="predicted"/>
<evidence type="ECO:0000259" key="3">
    <source>
        <dbReference type="Pfam" id="PF13600"/>
    </source>
</evidence>
<gene>
    <name evidence="4" type="ORF">BJY18_002457</name>
</gene>
<dbReference type="PANTHER" id="PTHR31005">
    <property type="entry name" value="DUF4139 DOMAIN-CONTAINING PROTEIN"/>
    <property type="match status" value="1"/>
</dbReference>
<evidence type="ECO:0000259" key="2">
    <source>
        <dbReference type="Pfam" id="PF13598"/>
    </source>
</evidence>
<accession>A0A840IUT6</accession>
<dbReference type="AlphaFoldDB" id="A0A840IUT6"/>
<dbReference type="Pfam" id="PF13598">
    <property type="entry name" value="DUF4139"/>
    <property type="match status" value="1"/>
</dbReference>
<sequence length="502" mass="53310">MDAPIVAVTVYPQHARVTRRGTVDPAAGNRVEITGLPASLDAGSVRVGGTGDALVTGVDVGFAQHAAPADATLRALVEQRRAKQATVDAVADEEVAASAQVDLLTGVARRSGASFAKALAGGAAEPARVGEVSAALGRQLADTLKERRALSTHLAELRDDLAALDRQIENHSGQSQQDSSTVTVEIEPSGTGELELELSYVVPGASWESGYDVRVRDTNVSVTAYGLVSQHTGEDWPECELALSTARPANTVVLPEPEPWYLDREQPAPPGRGMAFAAAAVPADARFGAKLATAEQGTTAVTYRPSRAIAVPSGAQGHRTTLAQLDLTAQLDYVTAPGQAPEAYLRAKVVNTGEHPFLPGSASVFHETEFVGTTRLGLWAPGEERELALGVDDRIRVERELVRRTASKATLSGQRRREAEYRTTVHNHSPREALVTVLDQAPVSRDEAITVRDVRATPEPSEQTELGQYSWQLTLAPGASAAVSLGYRVEVAKGVRLAGWRE</sequence>
<name>A0A840IUT6_9PSEU</name>
<evidence type="ECO:0000313" key="5">
    <source>
        <dbReference type="Proteomes" id="UP000581769"/>
    </source>
</evidence>
<protein>
    <submittedName>
        <fullName evidence="4">Uncharacterized protein (TIGR02231 family)</fullName>
    </submittedName>
</protein>
<feature type="compositionally biased region" description="Polar residues" evidence="1">
    <location>
        <begin position="170"/>
        <end position="183"/>
    </location>
</feature>
<keyword evidence="5" id="KW-1185">Reference proteome</keyword>
<dbReference type="RefSeq" id="WP_184780065.1">
    <property type="nucleotide sequence ID" value="NZ_JACHMG010000001.1"/>
</dbReference>
<organism evidence="4 5">
    <name type="scientific">Amycolatopsis jiangsuensis</name>
    <dbReference type="NCBI Taxonomy" id="1181879"/>
    <lineage>
        <taxon>Bacteria</taxon>
        <taxon>Bacillati</taxon>
        <taxon>Actinomycetota</taxon>
        <taxon>Actinomycetes</taxon>
        <taxon>Pseudonocardiales</taxon>
        <taxon>Pseudonocardiaceae</taxon>
        <taxon>Amycolatopsis</taxon>
    </lineage>
</organism>
<feature type="domain" description="DUF4140" evidence="3">
    <location>
        <begin position="8"/>
        <end position="104"/>
    </location>
</feature>
<evidence type="ECO:0000313" key="4">
    <source>
        <dbReference type="EMBL" id="MBB4684972.1"/>
    </source>
</evidence>
<dbReference type="InterPro" id="IPR025554">
    <property type="entry name" value="DUF4140"/>
</dbReference>
<dbReference type="NCBIfam" id="TIGR02231">
    <property type="entry name" value="mucoidy inhibitor MuiA family protein"/>
    <property type="match status" value="1"/>
</dbReference>
<dbReference type="Pfam" id="PF13600">
    <property type="entry name" value="DUF4140"/>
    <property type="match status" value="1"/>
</dbReference>
<dbReference type="Proteomes" id="UP000581769">
    <property type="component" value="Unassembled WGS sequence"/>
</dbReference>
<dbReference type="EMBL" id="JACHMG010000001">
    <property type="protein sequence ID" value="MBB4684972.1"/>
    <property type="molecule type" value="Genomic_DNA"/>
</dbReference>
<dbReference type="InterPro" id="IPR011935">
    <property type="entry name" value="CHP02231"/>
</dbReference>
<comment type="caution">
    <text evidence="4">The sequence shown here is derived from an EMBL/GenBank/DDBJ whole genome shotgun (WGS) entry which is preliminary data.</text>
</comment>